<protein>
    <submittedName>
        <fullName evidence="1">Unnamed protein product</fullName>
    </submittedName>
</protein>
<organism evidence="1 2">
    <name type="scientific">Ambrosiozyma monospora</name>
    <name type="common">Yeast</name>
    <name type="synonym">Endomycopsis monosporus</name>
    <dbReference type="NCBI Taxonomy" id="43982"/>
    <lineage>
        <taxon>Eukaryota</taxon>
        <taxon>Fungi</taxon>
        <taxon>Dikarya</taxon>
        <taxon>Ascomycota</taxon>
        <taxon>Saccharomycotina</taxon>
        <taxon>Pichiomycetes</taxon>
        <taxon>Pichiales</taxon>
        <taxon>Pichiaceae</taxon>
        <taxon>Ambrosiozyma</taxon>
    </lineage>
</organism>
<accession>A0ACB5TF33</accession>
<gene>
    <name evidence="1" type="ORF">Amon02_000816900</name>
</gene>
<reference evidence="1" key="1">
    <citation type="submission" date="2023-04" db="EMBL/GenBank/DDBJ databases">
        <title>Ambrosiozyma monospora NBRC 10751.</title>
        <authorList>
            <person name="Ichikawa N."/>
            <person name="Sato H."/>
            <person name="Tonouchi N."/>
        </authorList>
    </citation>
    <scope>NUCLEOTIDE SEQUENCE</scope>
    <source>
        <strain evidence="1">NBRC 10751</strain>
    </source>
</reference>
<keyword evidence="2" id="KW-1185">Reference proteome</keyword>
<name>A0ACB5TF33_AMBMO</name>
<dbReference type="Proteomes" id="UP001165064">
    <property type="component" value="Unassembled WGS sequence"/>
</dbReference>
<dbReference type="EMBL" id="BSXS01007090">
    <property type="protein sequence ID" value="GME87273.1"/>
    <property type="molecule type" value="Genomic_DNA"/>
</dbReference>
<evidence type="ECO:0000313" key="2">
    <source>
        <dbReference type="Proteomes" id="UP001165064"/>
    </source>
</evidence>
<sequence>MQFSLLALSLSALVSKAFAATSNNGVEPAKLYVNSTAPQVFGAGVFAKHEGAGIDYLFLAQDSDVLVWDGEQIYTNKIGYSQYFNLDSNYVQLTVAGKNSEPISFVDIDDKNYLTVGGKLDGFYACKNTNDPYKYSTDSYELMYYPNGGQDEANCLAVNVYRSQ</sequence>
<comment type="caution">
    <text evidence="1">The sequence shown here is derived from an EMBL/GenBank/DDBJ whole genome shotgun (WGS) entry which is preliminary data.</text>
</comment>
<evidence type="ECO:0000313" key="1">
    <source>
        <dbReference type="EMBL" id="GME87273.1"/>
    </source>
</evidence>
<proteinExistence type="predicted"/>